<dbReference type="OrthoDB" id="5325112at2759"/>
<sequence length="1014" mass="116996">MLTARLLSSTLADDVTSILPICETAKLLVSTAAGDVLVYAFEGHALKLSHTYSHLLKRNDTDTVINNLLYSDQLSTVFAICEKSIVLLNSTNLNQFDKIVDKRGIQQAWVFERQSESCHTTTALLYRPKKASSLKLFLWRDRTFSSVLEVNLNSKDEVVMSAEMGRGGFIIATNYSTYHWKLSNTNLTVFDKVVSPTYPHSIQDAIKEMESHKFKSGKANEPVASSNESILSRKMSFRQFFKVHDTNGELHNKKLIFQPASQPHPKMMDGKQKKIYELITDDSKLLYMSVRDGHEFYESNSDFDCMQYLSSKFLLLNSKKAVRIVDYEFGLPYLDLQVEEGIKKVFRTPDSTLLVWTSEDNLQIYRVFITDESDASSDEAAYQELESSGMSLSMKKIIFCEAILYPHDRVALCESFECDDLEETLDLYALKLRDLNVLWSLSCFERCQRCFEQVPKDPNLVKRLSKLQGFVIKEIFDIFIKFLAPPELVIGYCFSDFVPDALQDSMPSGTSVFNSEPIKQIPTQYIIKWCIPYLTDTRRVLYNLANGKKVEWKLEDRKIKVGIRFFQINHGQELDVGTLLKMVDTTLFNVYLKFNPSMVGPFTRVKNSCDFETVEKQLLKHKRIQELVDFYYQRGEHELALKLLIGLESQIKSEHQSDVANDIKTVVVEYIKKLPEQDSDTIFKYTKWLVEKFPEDKEFVISSVFMNFSPNCSRYDFINAYDFINGFDQSLSLKYLEFVIDAFKTTQKKVYMDLIQRYLENIHDDKNAKKLEALLRSTDCYEPRTVLRLFQNFIDSDESTNGVDRLVKRLKVYPLKIMGEHGQSLAILVGDLSNYNLASAYCYDVYVNDAETGLSLFSKLLDKLIKKAKLNDGDFKNVLKFLKEHGPRLDSIETLKKLPADMKLKDLNQILSKEIEASSNRRYTSRMERNLLQVALVDKTYQLNNELTRYCIIGDAQKCYVCHKHLKCNTGETFLMYDTPNAEVVTHYNCGKSMEQLLQAKKGNRHKIWGDLLK</sequence>
<keyword evidence="2" id="KW-0472">Membrane</keyword>
<dbReference type="PANTHER" id="PTHR12894">
    <property type="entry name" value="CNH DOMAIN CONTAINING"/>
    <property type="match status" value="1"/>
</dbReference>
<dbReference type="KEGG" id="lth:KLTH0D14938g"/>
<dbReference type="Proteomes" id="UP000002036">
    <property type="component" value="Chromosome D"/>
</dbReference>
<dbReference type="GO" id="GO:0012505">
    <property type="term" value="C:endomembrane system"/>
    <property type="evidence" value="ECO:0007669"/>
    <property type="project" value="UniProtKB-SubCell"/>
</dbReference>
<organism evidence="5 6">
    <name type="scientific">Lachancea thermotolerans (strain ATCC 56472 / CBS 6340 / NRRL Y-8284)</name>
    <name type="common">Yeast</name>
    <name type="synonym">Kluyveromyces thermotolerans</name>
    <dbReference type="NCBI Taxonomy" id="559295"/>
    <lineage>
        <taxon>Eukaryota</taxon>
        <taxon>Fungi</taxon>
        <taxon>Dikarya</taxon>
        <taxon>Ascomycota</taxon>
        <taxon>Saccharomycotina</taxon>
        <taxon>Saccharomycetes</taxon>
        <taxon>Saccharomycetales</taxon>
        <taxon>Saccharomycetaceae</taxon>
        <taxon>Lachancea</taxon>
    </lineage>
</organism>
<dbReference type="FunCoup" id="C5DFG6">
    <property type="interactions" value="738"/>
</dbReference>
<evidence type="ECO:0000256" key="3">
    <source>
        <dbReference type="ARBA" id="ARBA00038201"/>
    </source>
</evidence>
<dbReference type="PANTHER" id="PTHR12894:SF49">
    <property type="entry name" value="VAM6_VPS39-LIKE PROTEIN"/>
    <property type="match status" value="1"/>
</dbReference>
<dbReference type="AlphaFoldDB" id="C5DFG6"/>
<evidence type="ECO:0000313" key="5">
    <source>
        <dbReference type="EMBL" id="CAR22921.1"/>
    </source>
</evidence>
<dbReference type="InParanoid" id="C5DFG6"/>
<comment type="similarity">
    <text evidence="3">Belongs to the VAM6/VPS39 family.</text>
</comment>
<name>C5DFG6_LACTC</name>
<dbReference type="GO" id="GO:0000329">
    <property type="term" value="C:fungal-type vacuole membrane"/>
    <property type="evidence" value="ECO:0007669"/>
    <property type="project" value="TreeGrafter"/>
</dbReference>
<dbReference type="Pfam" id="PF10366">
    <property type="entry name" value="Vps39_1"/>
    <property type="match status" value="1"/>
</dbReference>
<keyword evidence="6" id="KW-1185">Reference proteome</keyword>
<dbReference type="eggNOG" id="KOG2063">
    <property type="taxonomic scope" value="Eukaryota"/>
</dbReference>
<dbReference type="OMA" id="FWAPPQL"/>
<evidence type="ECO:0000313" key="6">
    <source>
        <dbReference type="Proteomes" id="UP000002036"/>
    </source>
</evidence>
<evidence type="ECO:0000259" key="4">
    <source>
        <dbReference type="Pfam" id="PF10366"/>
    </source>
</evidence>
<dbReference type="InterPro" id="IPR032914">
    <property type="entry name" value="Vam6/VPS39/TRAP1"/>
</dbReference>
<dbReference type="GO" id="GO:0006914">
    <property type="term" value="P:autophagy"/>
    <property type="evidence" value="ECO:0007669"/>
    <property type="project" value="TreeGrafter"/>
</dbReference>
<accession>C5DFG6</accession>
<feature type="domain" description="Vacuolar sorting protein 39/Transforming growth factor beta receptor-associated" evidence="4">
    <location>
        <begin position="583"/>
        <end position="690"/>
    </location>
</feature>
<evidence type="ECO:0000256" key="1">
    <source>
        <dbReference type="ARBA" id="ARBA00004184"/>
    </source>
</evidence>
<dbReference type="RefSeq" id="XP_002553359.1">
    <property type="nucleotide sequence ID" value="XM_002553313.1"/>
</dbReference>
<dbReference type="InterPro" id="IPR019452">
    <property type="entry name" value="VPS39/TGF_beta_rcpt-assoc_1"/>
</dbReference>
<dbReference type="GO" id="GO:0034058">
    <property type="term" value="P:endosomal vesicle fusion"/>
    <property type="evidence" value="ECO:0007669"/>
    <property type="project" value="TreeGrafter"/>
</dbReference>
<dbReference type="EMBL" id="CU928168">
    <property type="protein sequence ID" value="CAR22921.1"/>
    <property type="molecule type" value="Genomic_DNA"/>
</dbReference>
<dbReference type="STRING" id="559295.C5DFG6"/>
<evidence type="ECO:0000256" key="2">
    <source>
        <dbReference type="ARBA" id="ARBA00023136"/>
    </source>
</evidence>
<dbReference type="HOGENOM" id="CLU_293239_0_0_1"/>
<proteinExistence type="inferred from homology"/>
<dbReference type="GeneID" id="8295603"/>
<protein>
    <submittedName>
        <fullName evidence="5">KLTH0D14938p</fullName>
    </submittedName>
</protein>
<comment type="subcellular location">
    <subcellularLocation>
        <location evidence="1">Endomembrane system</location>
        <topology evidence="1">Peripheral membrane protein</topology>
    </subcellularLocation>
</comment>
<gene>
    <name evidence="5" type="ordered locus">KLTH0D14938g</name>
</gene>
<reference evidence="5 6" key="1">
    <citation type="journal article" date="2009" name="Genome Res.">
        <title>Comparative genomics of protoploid Saccharomycetaceae.</title>
        <authorList>
            <consortium name="The Genolevures Consortium"/>
            <person name="Souciet J.-L."/>
            <person name="Dujon B."/>
            <person name="Gaillardin C."/>
            <person name="Johnston M."/>
            <person name="Baret P.V."/>
            <person name="Cliften P."/>
            <person name="Sherman D.J."/>
            <person name="Weissenbach J."/>
            <person name="Westhof E."/>
            <person name="Wincker P."/>
            <person name="Jubin C."/>
            <person name="Poulain J."/>
            <person name="Barbe V."/>
            <person name="Segurens B."/>
            <person name="Artiguenave F."/>
            <person name="Anthouard V."/>
            <person name="Vacherie B."/>
            <person name="Val M.-E."/>
            <person name="Fulton R.S."/>
            <person name="Minx P."/>
            <person name="Wilson R."/>
            <person name="Durrens P."/>
            <person name="Jean G."/>
            <person name="Marck C."/>
            <person name="Martin T."/>
            <person name="Nikolski M."/>
            <person name="Rolland T."/>
            <person name="Seret M.-L."/>
            <person name="Casaregola S."/>
            <person name="Despons L."/>
            <person name="Fairhead C."/>
            <person name="Fischer G."/>
            <person name="Lafontaine I."/>
            <person name="Leh V."/>
            <person name="Lemaire M."/>
            <person name="de Montigny J."/>
            <person name="Neuveglise C."/>
            <person name="Thierry A."/>
            <person name="Blanc-Lenfle I."/>
            <person name="Bleykasten C."/>
            <person name="Diffels J."/>
            <person name="Fritsch E."/>
            <person name="Frangeul L."/>
            <person name="Goeffon A."/>
            <person name="Jauniaux N."/>
            <person name="Kachouri-Lafond R."/>
            <person name="Payen C."/>
            <person name="Potier S."/>
            <person name="Pribylova L."/>
            <person name="Ozanne C."/>
            <person name="Richard G.-F."/>
            <person name="Sacerdot C."/>
            <person name="Straub M.-L."/>
            <person name="Talla E."/>
        </authorList>
    </citation>
    <scope>NUCLEOTIDE SEQUENCE [LARGE SCALE GENOMIC DNA]</scope>
    <source>
        <strain evidence="6">ATCC 56472 / CBS 6340 / NRRL Y-8284</strain>
    </source>
</reference>